<organism evidence="3 4">
    <name type="scientific">Rubellicoccus peritrichatus</name>
    <dbReference type="NCBI Taxonomy" id="3080537"/>
    <lineage>
        <taxon>Bacteria</taxon>
        <taxon>Pseudomonadati</taxon>
        <taxon>Verrucomicrobiota</taxon>
        <taxon>Opitutia</taxon>
        <taxon>Puniceicoccales</taxon>
        <taxon>Cerasicoccaceae</taxon>
        <taxon>Rubellicoccus</taxon>
    </lineage>
</organism>
<dbReference type="EMBL" id="CP136920">
    <property type="protein sequence ID" value="WOO43255.1"/>
    <property type="molecule type" value="Genomic_DNA"/>
</dbReference>
<dbReference type="PANTHER" id="PTHR43689:SF8">
    <property type="entry name" value="ALPHA_BETA-HYDROLASES SUPERFAMILY PROTEIN"/>
    <property type="match status" value="1"/>
</dbReference>
<dbReference type="InterPro" id="IPR000639">
    <property type="entry name" value="Epox_hydrolase-like"/>
</dbReference>
<dbReference type="InterPro" id="IPR029058">
    <property type="entry name" value="AB_hydrolase_fold"/>
</dbReference>
<feature type="signal peptide" evidence="1">
    <location>
        <begin position="1"/>
        <end position="16"/>
    </location>
</feature>
<protein>
    <submittedName>
        <fullName evidence="3">Alpha/beta hydrolase</fullName>
    </submittedName>
</protein>
<feature type="chain" id="PRO_5042816398" evidence="1">
    <location>
        <begin position="17"/>
        <end position="286"/>
    </location>
</feature>
<dbReference type="RefSeq" id="WP_317835799.1">
    <property type="nucleotide sequence ID" value="NZ_CP136920.1"/>
</dbReference>
<dbReference type="Proteomes" id="UP001304300">
    <property type="component" value="Chromosome"/>
</dbReference>
<evidence type="ECO:0000256" key="1">
    <source>
        <dbReference type="SAM" id="SignalP"/>
    </source>
</evidence>
<dbReference type="Pfam" id="PF12697">
    <property type="entry name" value="Abhydrolase_6"/>
    <property type="match status" value="1"/>
</dbReference>
<reference evidence="3 4" key="1">
    <citation type="submission" date="2023-10" db="EMBL/GenBank/DDBJ databases">
        <title>Rubellicoccus peritrichatus gen. nov., sp. nov., isolated from an algae of coral reef tank.</title>
        <authorList>
            <person name="Luo J."/>
        </authorList>
    </citation>
    <scope>NUCLEOTIDE SEQUENCE [LARGE SCALE GENOMIC DNA]</scope>
    <source>
        <strain evidence="3 4">CR14</strain>
    </source>
</reference>
<dbReference type="PRINTS" id="PR00111">
    <property type="entry name" value="ABHYDROLASE"/>
</dbReference>
<feature type="domain" description="AB hydrolase-1" evidence="2">
    <location>
        <begin position="71"/>
        <end position="274"/>
    </location>
</feature>
<dbReference type="PRINTS" id="PR00412">
    <property type="entry name" value="EPOXHYDRLASE"/>
</dbReference>
<keyword evidence="3" id="KW-0378">Hydrolase</keyword>
<evidence type="ECO:0000259" key="2">
    <source>
        <dbReference type="Pfam" id="PF12697"/>
    </source>
</evidence>
<evidence type="ECO:0000313" key="4">
    <source>
        <dbReference type="Proteomes" id="UP001304300"/>
    </source>
</evidence>
<name>A0AAQ3LG57_9BACT</name>
<dbReference type="SUPFAM" id="SSF53474">
    <property type="entry name" value="alpha/beta-Hydrolases"/>
    <property type="match status" value="1"/>
</dbReference>
<gene>
    <name evidence="3" type="ORF">RZN69_09150</name>
</gene>
<keyword evidence="1" id="KW-0732">Signal</keyword>
<dbReference type="PROSITE" id="PS51257">
    <property type="entry name" value="PROKAR_LIPOPROTEIN"/>
    <property type="match status" value="1"/>
</dbReference>
<dbReference type="PANTHER" id="PTHR43689">
    <property type="entry name" value="HYDROLASE"/>
    <property type="match status" value="1"/>
</dbReference>
<dbReference type="Gene3D" id="3.40.50.1820">
    <property type="entry name" value="alpha/beta hydrolase"/>
    <property type="match status" value="1"/>
</dbReference>
<evidence type="ECO:0000313" key="3">
    <source>
        <dbReference type="EMBL" id="WOO43255.1"/>
    </source>
</evidence>
<dbReference type="GO" id="GO:0016787">
    <property type="term" value="F:hydrolase activity"/>
    <property type="evidence" value="ECO:0007669"/>
    <property type="project" value="UniProtKB-KW"/>
</dbReference>
<dbReference type="InterPro" id="IPR000073">
    <property type="entry name" value="AB_hydrolase_1"/>
</dbReference>
<sequence>MGFLFKVIASPLIALALLLSGCGSFQSTPEQITAVFASEGLETPAIADIQRPNGNLRFADTAPADNTKPLVIFIHGAPGSWDAFTDFMADKTLREHVRMVSVDRPGYGGSNPGTPMPSLQEQATFLSPTLDIARPNGTILVGHSLGGPVAVQMAMDKPDKVRGLILVAPSIDPQLERTKWYQYPADWLLFRWMVPEALDVTNQEILPLKGELEKQTPRWSEIIIPVIVIQGEKDTLVPPANAQYAQKMLTNTSADIRLHPELNHFIPWSAPELIKEAILDLAEREH</sequence>
<accession>A0AAQ3LG57</accession>
<keyword evidence="4" id="KW-1185">Reference proteome</keyword>
<dbReference type="AlphaFoldDB" id="A0AAQ3LG57"/>
<dbReference type="KEGG" id="puo:RZN69_09150"/>
<proteinExistence type="predicted"/>